<feature type="compositionally biased region" description="Basic and acidic residues" evidence="3">
    <location>
        <begin position="348"/>
        <end position="358"/>
    </location>
</feature>
<dbReference type="InterPro" id="IPR012677">
    <property type="entry name" value="Nucleotide-bd_a/b_plait_sf"/>
</dbReference>
<evidence type="ECO:0000259" key="4">
    <source>
        <dbReference type="PROSITE" id="PS51939"/>
    </source>
</evidence>
<evidence type="ECO:0000313" key="6">
    <source>
        <dbReference type="Proteomes" id="UP000237144"/>
    </source>
</evidence>
<evidence type="ECO:0000256" key="3">
    <source>
        <dbReference type="SAM" id="MobiDB-lite"/>
    </source>
</evidence>
<feature type="region of interest" description="Disordered" evidence="3">
    <location>
        <begin position="278"/>
        <end position="316"/>
    </location>
</feature>
<dbReference type="EMBL" id="PJQD01000020">
    <property type="protein sequence ID" value="POY75056.1"/>
    <property type="molecule type" value="Genomic_DNA"/>
</dbReference>
<dbReference type="GO" id="GO:1990904">
    <property type="term" value="C:ribonucleoprotein complex"/>
    <property type="evidence" value="ECO:0007669"/>
    <property type="project" value="UniProtKB-UniRule"/>
</dbReference>
<reference evidence="5 6" key="1">
    <citation type="journal article" date="2018" name="Front. Microbiol.">
        <title>Prospects for Fungal Bioremediation of Acidic Radioactive Waste Sites: Characterization and Genome Sequence of Rhodotorula taiwanensis MD1149.</title>
        <authorList>
            <person name="Tkavc R."/>
            <person name="Matrosova V.Y."/>
            <person name="Grichenko O.E."/>
            <person name="Gostincar C."/>
            <person name="Volpe R.P."/>
            <person name="Klimenkova P."/>
            <person name="Gaidamakova E.K."/>
            <person name="Zhou C.E."/>
            <person name="Stewart B.J."/>
            <person name="Lyman M.G."/>
            <person name="Malfatti S.A."/>
            <person name="Rubinfeld B."/>
            <person name="Courtot M."/>
            <person name="Singh J."/>
            <person name="Dalgard C.L."/>
            <person name="Hamilton T."/>
            <person name="Frey K.G."/>
            <person name="Gunde-Cimerman N."/>
            <person name="Dugan L."/>
            <person name="Daly M.J."/>
        </authorList>
    </citation>
    <scope>NUCLEOTIDE SEQUENCE [LARGE SCALE GENOMIC DNA]</scope>
    <source>
        <strain evidence="5 6">MD1149</strain>
    </source>
</reference>
<name>A0A2S5BE41_9BASI</name>
<dbReference type="GO" id="GO:1904868">
    <property type="term" value="P:telomerase catalytic core complex assembly"/>
    <property type="evidence" value="ECO:0007669"/>
    <property type="project" value="InterPro"/>
</dbReference>
<feature type="region of interest" description="Disordered" evidence="3">
    <location>
        <begin position="670"/>
        <end position="758"/>
    </location>
</feature>
<comment type="caution">
    <text evidence="5">The sequence shown here is derived from an EMBL/GenBank/DDBJ whole genome shotgun (WGS) entry which is preliminary data.</text>
</comment>
<feature type="compositionally biased region" description="Low complexity" evidence="3">
    <location>
        <begin position="715"/>
        <end position="739"/>
    </location>
</feature>
<dbReference type="InterPro" id="IPR014886">
    <property type="entry name" value="La_xRRM"/>
</dbReference>
<keyword evidence="1 2" id="KW-0694">RNA-binding</keyword>
<feature type="compositionally biased region" description="Polar residues" evidence="3">
    <location>
        <begin position="291"/>
        <end position="302"/>
    </location>
</feature>
<feature type="compositionally biased region" description="Basic and acidic residues" evidence="3">
    <location>
        <begin position="463"/>
        <end position="472"/>
    </location>
</feature>
<evidence type="ECO:0000256" key="2">
    <source>
        <dbReference type="PROSITE-ProRule" id="PRU01288"/>
    </source>
</evidence>
<feature type="compositionally biased region" description="Low complexity" evidence="3">
    <location>
        <begin position="487"/>
        <end position="496"/>
    </location>
</feature>
<feature type="region of interest" description="Disordered" evidence="3">
    <location>
        <begin position="348"/>
        <end position="398"/>
    </location>
</feature>
<proteinExistence type="predicted"/>
<feature type="compositionally biased region" description="Low complexity" evidence="3">
    <location>
        <begin position="40"/>
        <end position="56"/>
    </location>
</feature>
<dbReference type="PROSITE" id="PS51939">
    <property type="entry name" value="XRRM"/>
    <property type="match status" value="1"/>
</dbReference>
<feature type="compositionally biased region" description="Basic residues" evidence="3">
    <location>
        <begin position="705"/>
        <end position="714"/>
    </location>
</feature>
<organism evidence="5 6">
    <name type="scientific">Rhodotorula taiwanensis</name>
    <dbReference type="NCBI Taxonomy" id="741276"/>
    <lineage>
        <taxon>Eukaryota</taxon>
        <taxon>Fungi</taxon>
        <taxon>Dikarya</taxon>
        <taxon>Basidiomycota</taxon>
        <taxon>Pucciniomycotina</taxon>
        <taxon>Microbotryomycetes</taxon>
        <taxon>Sporidiobolales</taxon>
        <taxon>Sporidiobolaceae</taxon>
        <taxon>Rhodotorula</taxon>
    </lineage>
</organism>
<dbReference type="InterPro" id="IPR045537">
    <property type="entry name" value="Lar7_xRRM"/>
</dbReference>
<dbReference type="Pfam" id="PF19977">
    <property type="entry name" value="xRRM"/>
    <property type="match status" value="1"/>
</dbReference>
<dbReference type="AlphaFoldDB" id="A0A2S5BE41"/>
<accession>A0A2S5BE41</accession>
<protein>
    <recommendedName>
        <fullName evidence="4">XRRM domain-containing protein</fullName>
    </recommendedName>
</protein>
<evidence type="ECO:0000313" key="5">
    <source>
        <dbReference type="EMBL" id="POY75056.1"/>
    </source>
</evidence>
<dbReference type="Gene3D" id="3.30.70.330">
    <property type="match status" value="1"/>
</dbReference>
<dbReference type="Proteomes" id="UP000237144">
    <property type="component" value="Unassembled WGS sequence"/>
</dbReference>
<feature type="compositionally biased region" description="Low complexity" evidence="3">
    <location>
        <begin position="73"/>
        <end position="90"/>
    </location>
</feature>
<feature type="region of interest" description="Disordered" evidence="3">
    <location>
        <begin position="1"/>
        <end position="120"/>
    </location>
</feature>
<gene>
    <name evidence="5" type="ORF">BMF94_2032</name>
</gene>
<keyword evidence="6" id="KW-1185">Reference proteome</keyword>
<feature type="region of interest" description="Disordered" evidence="3">
    <location>
        <begin position="437"/>
        <end position="518"/>
    </location>
</feature>
<dbReference type="STRING" id="741276.A0A2S5BE41"/>
<feature type="domain" description="XRRM" evidence="4">
    <location>
        <begin position="541"/>
        <end position="712"/>
    </location>
</feature>
<feature type="compositionally biased region" description="Polar residues" evidence="3">
    <location>
        <begin position="96"/>
        <end position="114"/>
    </location>
</feature>
<dbReference type="GO" id="GO:0070034">
    <property type="term" value="F:telomerase RNA binding"/>
    <property type="evidence" value="ECO:0007669"/>
    <property type="project" value="InterPro"/>
</dbReference>
<sequence length="758" mass="80101">MDSPDSLFSDPASPSESPAPTAAAEDVTMTSPVDDKVELPTQPNTPATATASAPGPAFVPRAIKRTTQGARRPAAASLATVGAAAASSSNGPPPATTRQAGPSTATDATETDANPLTAPKKLTRVEHDHLEAVLSAIETAFSDYGLSVHGKGALLDRFVDAEANGKECWIHISQLLQNPAVRALTGSITDIQRAINLRESDILQVHASGYQLARKEAPDTKRLVHMEPADWDGLVLYTESIPFAAATSSDRSLSRFLSSALETPVQRLVLPALFDSASRSRPQEDDPASANGGQTSQAQAFAQSRGGPNKGLGLPKGGGPFRGFAFVVVRTAEDAERVLATYPWKREKRERAEGTGHEDAEEEAEGADAPQGESAADPKGKGKAKKEKLSPAERSKRGGMRSLTYAKWLDLKREYLAYRHSIESLLDARAHNAYTERTRRPAGARDPPPHLANNRPGPSRETAQPREDDAGRRPKRAASPSSPPPAESTAGPAATTVDHGPKRQKRASSPATAFHARVKRLRTPSPGIDLSSDAALDVQGAYPEGCVLWIRNVHESSTRTTLKALFGSLLDQLQEGSSKGVEFVDYEKGLDTCHLRFSSPGLAVVMHDHLTSSPSLHLSQTILTPAASLSPTSLAAATTASRRPLISTKLQGEEERRYWANVPEATRRAARKAAGAKVGLLKDPRSATGGGEEEQNGRGGGGGRSRGKNRRKGGAAKSAPVAAEPPVSAAESAGHGEASTEPAAADAGQPKRKRPSRM</sequence>
<feature type="compositionally biased region" description="Basic and acidic residues" evidence="3">
    <location>
        <begin position="387"/>
        <end position="396"/>
    </location>
</feature>
<feature type="compositionally biased region" description="Low complexity" evidence="3">
    <location>
        <begin position="9"/>
        <end position="26"/>
    </location>
</feature>
<evidence type="ECO:0000256" key="1">
    <source>
        <dbReference type="ARBA" id="ARBA00022884"/>
    </source>
</evidence>
<dbReference type="OrthoDB" id="439993at2759"/>